<sequence>MPGPAGTPGLHRRPMGLVGLSWSRATVVLMGLHLSQIAEADELLTSDPLALLIGMVLDQRGSERTNVAPRTLSDHGYHRPQPALS</sequence>
<dbReference type="Proteomes" id="UP000199013">
    <property type="component" value="Unassembled WGS sequence"/>
</dbReference>
<dbReference type="EMBL" id="FLUV01000057">
    <property type="protein sequence ID" value="SBW17287.1"/>
    <property type="molecule type" value="Genomic_DNA"/>
</dbReference>
<evidence type="ECO:0000313" key="3">
    <source>
        <dbReference type="Proteomes" id="UP000199013"/>
    </source>
</evidence>
<gene>
    <name evidence="2" type="ORF">FDG2_0148</name>
</gene>
<organism evidence="2 3">
    <name type="scientific">Candidatus Protofrankia californiensis</name>
    <dbReference type="NCBI Taxonomy" id="1839754"/>
    <lineage>
        <taxon>Bacteria</taxon>
        <taxon>Bacillati</taxon>
        <taxon>Actinomycetota</taxon>
        <taxon>Actinomycetes</taxon>
        <taxon>Frankiales</taxon>
        <taxon>Frankiaceae</taxon>
        <taxon>Protofrankia</taxon>
    </lineage>
</organism>
<evidence type="ECO:0000313" key="2">
    <source>
        <dbReference type="EMBL" id="SBW17287.1"/>
    </source>
</evidence>
<reference evidence="3" key="1">
    <citation type="submission" date="2016-02" db="EMBL/GenBank/DDBJ databases">
        <authorList>
            <person name="Wibberg D."/>
        </authorList>
    </citation>
    <scope>NUCLEOTIDE SEQUENCE [LARGE SCALE GENOMIC DNA]</scope>
</reference>
<name>A0A1C3NSZ0_9ACTN</name>
<accession>A0A1C3NSZ0</accession>
<evidence type="ECO:0000256" key="1">
    <source>
        <dbReference type="SAM" id="MobiDB-lite"/>
    </source>
</evidence>
<feature type="region of interest" description="Disordered" evidence="1">
    <location>
        <begin position="63"/>
        <end position="85"/>
    </location>
</feature>
<dbReference type="AlphaFoldDB" id="A0A1C3NSZ0"/>
<proteinExistence type="predicted"/>
<protein>
    <submittedName>
        <fullName evidence="2">Uncharacterized protein</fullName>
    </submittedName>
</protein>
<keyword evidence="3" id="KW-1185">Reference proteome</keyword>